<dbReference type="RefSeq" id="WP_201858009.1">
    <property type="nucleotide sequence ID" value="NZ_JAERRG010000046.1"/>
</dbReference>
<dbReference type="SUPFAM" id="SSF56801">
    <property type="entry name" value="Acetyl-CoA synthetase-like"/>
    <property type="match status" value="1"/>
</dbReference>
<dbReference type="SMART" id="SM00823">
    <property type="entry name" value="PKS_PP"/>
    <property type="match status" value="1"/>
</dbReference>
<dbReference type="SMART" id="SM00824">
    <property type="entry name" value="PKS_TE"/>
    <property type="match status" value="1"/>
</dbReference>
<keyword evidence="2" id="KW-0597">Phosphoprotein</keyword>
<dbReference type="InterPro" id="IPR025110">
    <property type="entry name" value="AMP-bd_C"/>
</dbReference>
<dbReference type="PROSITE" id="PS50075">
    <property type="entry name" value="CARRIER"/>
    <property type="match status" value="1"/>
</dbReference>
<organism evidence="4 5">
    <name type="scientific">Streptomyces endocoffeicus</name>
    <dbReference type="NCBI Taxonomy" id="2898945"/>
    <lineage>
        <taxon>Bacteria</taxon>
        <taxon>Bacillati</taxon>
        <taxon>Actinomycetota</taxon>
        <taxon>Actinomycetes</taxon>
        <taxon>Kitasatosporales</taxon>
        <taxon>Streptomycetaceae</taxon>
        <taxon>Streptomyces</taxon>
    </lineage>
</organism>
<dbReference type="Gene3D" id="2.30.38.10">
    <property type="entry name" value="Luciferase, Domain 3"/>
    <property type="match status" value="1"/>
</dbReference>
<dbReference type="PANTHER" id="PTHR45527">
    <property type="entry name" value="NONRIBOSOMAL PEPTIDE SYNTHETASE"/>
    <property type="match status" value="1"/>
</dbReference>
<dbReference type="EMBL" id="JAERRG010000046">
    <property type="protein sequence ID" value="MBL1120239.1"/>
    <property type="molecule type" value="Genomic_DNA"/>
</dbReference>
<keyword evidence="1" id="KW-0596">Phosphopantetheine</keyword>
<dbReference type="PROSITE" id="PS00012">
    <property type="entry name" value="PHOSPHOPANTETHEINE"/>
    <property type="match status" value="1"/>
</dbReference>
<dbReference type="Pfam" id="PF00550">
    <property type="entry name" value="PP-binding"/>
    <property type="match status" value="1"/>
</dbReference>
<evidence type="ECO:0000259" key="3">
    <source>
        <dbReference type="PROSITE" id="PS50075"/>
    </source>
</evidence>
<dbReference type="InterPro" id="IPR036736">
    <property type="entry name" value="ACP-like_sf"/>
</dbReference>
<dbReference type="Gene3D" id="3.40.50.1820">
    <property type="entry name" value="alpha/beta hydrolase"/>
    <property type="match status" value="1"/>
</dbReference>
<evidence type="ECO:0000313" key="5">
    <source>
        <dbReference type="Proteomes" id="UP000621510"/>
    </source>
</evidence>
<dbReference type="InterPro" id="IPR009081">
    <property type="entry name" value="PP-bd_ACP"/>
</dbReference>
<dbReference type="InterPro" id="IPR006162">
    <property type="entry name" value="Ppantetheine_attach_site"/>
</dbReference>
<accession>A0ABS1Q6P6</accession>
<evidence type="ECO:0000256" key="1">
    <source>
        <dbReference type="ARBA" id="ARBA00022450"/>
    </source>
</evidence>
<reference evidence="4 5" key="1">
    <citation type="submission" date="2021-01" db="EMBL/GenBank/DDBJ databases">
        <title>WGS of actinomycetes isolated from Thailand.</title>
        <authorList>
            <person name="Thawai C."/>
        </authorList>
    </citation>
    <scope>NUCLEOTIDE SEQUENCE [LARGE SCALE GENOMIC DNA]</scope>
    <source>
        <strain evidence="4 5">CA3R110</strain>
    </source>
</reference>
<keyword evidence="5" id="KW-1185">Reference proteome</keyword>
<dbReference type="Pfam" id="PF00975">
    <property type="entry name" value="Thioesterase"/>
    <property type="match status" value="1"/>
</dbReference>
<name>A0ABS1Q6P6_9ACTN</name>
<feature type="domain" description="Carrier" evidence="3">
    <location>
        <begin position="145"/>
        <end position="220"/>
    </location>
</feature>
<comment type="caution">
    <text evidence="4">The sequence shown here is derived from an EMBL/GenBank/DDBJ whole genome shotgun (WGS) entry which is preliminary data.</text>
</comment>
<evidence type="ECO:0000256" key="2">
    <source>
        <dbReference type="ARBA" id="ARBA00022553"/>
    </source>
</evidence>
<dbReference type="InterPro" id="IPR029058">
    <property type="entry name" value="AB_hydrolase_fold"/>
</dbReference>
<sequence>MPDVTATRFVADPFGPPGARIYYTGDLVRRRPDGMVDFVSRADSQVKVRGYRIELGEIEAAMTAQPGVVAAAAAVHRGDRLAGYVVAAEGEVNPTALRSRLSEVLPHYMVPAAYVVLDRLPVTENGKLDREALPEPDPTVAASGAPRSAAEELLCALFSEVLEVPAIGVNDDFFDAGGHSLLAAQLIARINSTLTVSLGIGDLFAASTVATLAKRLNRPGGGESIRDVIPLNVGGGRTPLFCVHPGAGIGSVYSTLLDGLETDQPVYALQARGLTDDRQTPDSVAEMAVDYVKQIRAVQPTGPYQLLGWSFGALAAHAMAVHLQELGESVALLALLDGYPVEKATVPADIPDDHLAQLLVSLGHGGTFDADGPLTMGEYIRLARTDGSPLAGLSEETLRKVGQIFLDHIRILEDHTPGIFQGDIMLFTAAHTVEAEVVNNWQPHITGSLERLDVPCGHGDMLHAEFAARISPVLARWLL</sequence>
<dbReference type="InterPro" id="IPR020806">
    <property type="entry name" value="PKS_PP-bd"/>
</dbReference>
<dbReference type="PANTHER" id="PTHR45527:SF1">
    <property type="entry name" value="FATTY ACID SYNTHASE"/>
    <property type="match status" value="1"/>
</dbReference>
<evidence type="ECO:0000313" key="4">
    <source>
        <dbReference type="EMBL" id="MBL1120239.1"/>
    </source>
</evidence>
<dbReference type="Pfam" id="PF13193">
    <property type="entry name" value="AMP-binding_C"/>
    <property type="match status" value="1"/>
</dbReference>
<dbReference type="InterPro" id="IPR001031">
    <property type="entry name" value="Thioesterase"/>
</dbReference>
<protein>
    <recommendedName>
        <fullName evidence="3">Carrier domain-containing protein</fullName>
    </recommendedName>
</protein>
<gene>
    <name evidence="4" type="ORF">JK364_49310</name>
</gene>
<dbReference type="Proteomes" id="UP000621510">
    <property type="component" value="Unassembled WGS sequence"/>
</dbReference>
<dbReference type="InterPro" id="IPR020802">
    <property type="entry name" value="TesA-like"/>
</dbReference>
<dbReference type="SUPFAM" id="SSF47336">
    <property type="entry name" value="ACP-like"/>
    <property type="match status" value="1"/>
</dbReference>
<dbReference type="SUPFAM" id="SSF53474">
    <property type="entry name" value="alpha/beta-Hydrolases"/>
    <property type="match status" value="1"/>
</dbReference>
<dbReference type="Gene3D" id="3.30.300.30">
    <property type="match status" value="1"/>
</dbReference>
<dbReference type="InterPro" id="IPR045851">
    <property type="entry name" value="AMP-bd_C_sf"/>
</dbReference>
<proteinExistence type="predicted"/>